<evidence type="ECO:0000256" key="7">
    <source>
        <dbReference type="HAMAP-Rule" id="MF_02065"/>
    </source>
</evidence>
<dbReference type="Gene3D" id="3.30.160.60">
    <property type="entry name" value="Classic Zinc Finger"/>
    <property type="match status" value="1"/>
</dbReference>
<dbReference type="Gene3D" id="3.30.1490.480">
    <property type="entry name" value="Endolytic murein transglycosylase"/>
    <property type="match status" value="1"/>
</dbReference>
<sequence>MSSYSDLKKQRVKEAKISRRIIFIVLTILIITISAGGYKAYTYISEGLSPVDPDDNTIIEVEIPLGSSIDSIGNILEENNIINNATVFKYYVKFNNETGFQAGEYKLAKNMKLGEIVESLKTGKILVDPLFTVTIPEGTTIEQVADIFAEETSIKKKEFLNKMKKQKFVKSFIVKYPELLNEDEILKKGIRYPLEGYLFPLTYPFYEKDPTIEHVVNLMLEQTNKRIMTYQQDIIEKNMTVHEVITMASLIEEEAVSEEDRKMISEVFYNRMNNDPEMPLQTDPTVLYALGEHKDRVLYEDLEVDSPYNTYENKGLPIGPISNFRENALQAALFPEDHNYLYFVAGYDGEVYYAETLKGHEKNIQEHRPPKD</sequence>
<dbReference type="HAMAP" id="MF_02065">
    <property type="entry name" value="MltG"/>
    <property type="match status" value="1"/>
</dbReference>
<keyword evidence="4 7" id="KW-0472">Membrane</keyword>
<dbReference type="Proteomes" id="UP001597452">
    <property type="component" value="Unassembled WGS sequence"/>
</dbReference>
<keyword evidence="2 7" id="KW-0812">Transmembrane</keyword>
<dbReference type="NCBIfam" id="TIGR00247">
    <property type="entry name" value="endolytic transglycosylase MltG"/>
    <property type="match status" value="1"/>
</dbReference>
<comment type="caution">
    <text evidence="8">The sequence shown here is derived from an EMBL/GenBank/DDBJ whole genome shotgun (WGS) entry which is preliminary data.</text>
</comment>
<dbReference type="EC" id="4.2.2.29" evidence="7"/>
<organism evidence="8 9">
    <name type="scientific">Piscibacillus salipiscarius</name>
    <dbReference type="NCBI Taxonomy" id="299480"/>
    <lineage>
        <taxon>Bacteria</taxon>
        <taxon>Bacillati</taxon>
        <taxon>Bacillota</taxon>
        <taxon>Bacilli</taxon>
        <taxon>Bacillales</taxon>
        <taxon>Bacillaceae</taxon>
        <taxon>Piscibacillus</taxon>
    </lineage>
</organism>
<comment type="similarity">
    <text evidence="7">Belongs to the transglycosylase MltG family.</text>
</comment>
<evidence type="ECO:0000256" key="3">
    <source>
        <dbReference type="ARBA" id="ARBA00022989"/>
    </source>
</evidence>
<feature type="transmembrane region" description="Helical" evidence="7">
    <location>
        <begin position="21"/>
        <end position="41"/>
    </location>
</feature>
<gene>
    <name evidence="7 8" type="primary">mltG</name>
    <name evidence="8" type="ORF">ACFSW4_01850</name>
</gene>
<evidence type="ECO:0000256" key="5">
    <source>
        <dbReference type="ARBA" id="ARBA00023239"/>
    </source>
</evidence>
<dbReference type="CDD" id="cd08010">
    <property type="entry name" value="MltG_like"/>
    <property type="match status" value="1"/>
</dbReference>
<protein>
    <recommendedName>
        <fullName evidence="7">Endolytic murein transglycosylase</fullName>
        <ecNumber evidence="7">4.2.2.29</ecNumber>
    </recommendedName>
    <alternativeName>
        <fullName evidence="7">Peptidoglycan lytic transglycosylase</fullName>
    </alternativeName>
    <alternativeName>
        <fullName evidence="7">Peptidoglycan polymerization terminase</fullName>
    </alternativeName>
</protein>
<dbReference type="PANTHER" id="PTHR30518">
    <property type="entry name" value="ENDOLYTIC MUREIN TRANSGLYCOSYLASE"/>
    <property type="match status" value="1"/>
</dbReference>
<dbReference type="EMBL" id="JBHUMZ010000008">
    <property type="protein sequence ID" value="MFD2637613.1"/>
    <property type="molecule type" value="Genomic_DNA"/>
</dbReference>
<evidence type="ECO:0000313" key="9">
    <source>
        <dbReference type="Proteomes" id="UP001597452"/>
    </source>
</evidence>
<name>A0ABW5Q6J1_9BACI</name>
<keyword evidence="6 7" id="KW-0961">Cell wall biogenesis/degradation</keyword>
<evidence type="ECO:0000256" key="6">
    <source>
        <dbReference type="ARBA" id="ARBA00023316"/>
    </source>
</evidence>
<keyword evidence="5 7" id="KW-0456">Lyase</keyword>
<dbReference type="RefSeq" id="WP_377327095.1">
    <property type="nucleotide sequence ID" value="NZ_JBHUMZ010000008.1"/>
</dbReference>
<comment type="function">
    <text evidence="7">Functions as a peptidoglycan terminase that cleaves nascent peptidoglycan strands endolytically to terminate their elongation.</text>
</comment>
<keyword evidence="1 7" id="KW-1003">Cell membrane</keyword>
<dbReference type="InterPro" id="IPR003770">
    <property type="entry name" value="MLTG-like"/>
</dbReference>
<evidence type="ECO:0000256" key="4">
    <source>
        <dbReference type="ARBA" id="ARBA00023136"/>
    </source>
</evidence>
<feature type="site" description="Important for catalytic activity" evidence="7">
    <location>
        <position position="254"/>
    </location>
</feature>
<evidence type="ECO:0000256" key="2">
    <source>
        <dbReference type="ARBA" id="ARBA00022692"/>
    </source>
</evidence>
<proteinExistence type="inferred from homology"/>
<keyword evidence="3 7" id="KW-1133">Transmembrane helix</keyword>
<evidence type="ECO:0000256" key="1">
    <source>
        <dbReference type="ARBA" id="ARBA00022475"/>
    </source>
</evidence>
<dbReference type="Pfam" id="PF02618">
    <property type="entry name" value="YceG"/>
    <property type="match status" value="1"/>
</dbReference>
<keyword evidence="9" id="KW-1185">Reference proteome</keyword>
<reference evidence="9" key="1">
    <citation type="journal article" date="2019" name="Int. J. Syst. Evol. Microbiol.">
        <title>The Global Catalogue of Microorganisms (GCM) 10K type strain sequencing project: providing services to taxonomists for standard genome sequencing and annotation.</title>
        <authorList>
            <consortium name="The Broad Institute Genomics Platform"/>
            <consortium name="The Broad Institute Genome Sequencing Center for Infectious Disease"/>
            <person name="Wu L."/>
            <person name="Ma J."/>
        </authorList>
    </citation>
    <scope>NUCLEOTIDE SEQUENCE [LARGE SCALE GENOMIC DNA]</scope>
    <source>
        <strain evidence="9">TISTR 1571</strain>
    </source>
</reference>
<evidence type="ECO:0000313" key="8">
    <source>
        <dbReference type="EMBL" id="MFD2637613.1"/>
    </source>
</evidence>
<dbReference type="PANTHER" id="PTHR30518:SF2">
    <property type="entry name" value="ENDOLYTIC MUREIN TRANSGLYCOSYLASE"/>
    <property type="match status" value="1"/>
</dbReference>
<comment type="catalytic activity">
    <reaction evidence="7">
        <text>a peptidoglycan chain = a peptidoglycan chain with N-acetyl-1,6-anhydromuramyl-[peptide] at the reducing end + a peptidoglycan chain with N-acetylglucosamine at the non-reducing end.</text>
        <dbReference type="EC" id="4.2.2.29"/>
    </reaction>
</comment>
<comment type="subcellular location">
    <subcellularLocation>
        <location evidence="7">Cell membrane</location>
        <topology evidence="7">Single-pass membrane protein</topology>
    </subcellularLocation>
</comment>
<accession>A0ABW5Q6J1</accession>